<dbReference type="PANTHER" id="PTHR43540">
    <property type="entry name" value="PEROXYUREIDOACRYLATE/UREIDOACRYLATE AMIDOHYDROLASE-RELATED"/>
    <property type="match status" value="1"/>
</dbReference>
<reference evidence="3 4" key="1">
    <citation type="submission" date="2013-07" db="EMBL/GenBank/DDBJ databases">
        <authorList>
            <person name="Genoscope - CEA"/>
        </authorList>
    </citation>
    <scope>NUCLEOTIDE SEQUENCE [LARGE SCALE GENOMIC DNA]</scope>
    <source>
        <strain evidence="3 4">G6</strain>
    </source>
</reference>
<dbReference type="Proteomes" id="UP000032735">
    <property type="component" value="Chromosome"/>
</dbReference>
<dbReference type="PANTHER" id="PTHR43540:SF3">
    <property type="entry name" value="ENTEROBACTIN SYNTHASE COMPONENT B"/>
    <property type="match status" value="1"/>
</dbReference>
<sequence>MEKIPPYKLPTEYQLPASVVNWQPVCTRTALLIHDMQHYFLNFFTADASPVVHLIDNTCHLLNIARYLRIPVFYSAQPGDMTPLQRGLLQSIWGSGMSASHEHKQIIPQLTPKEGEHILTKWRYSAFFNSPLLSKLRGFKRDQLIICGVYAHIGCLCTAQEAYSNDIETFFVADAVADFSAEKHRLALELAAETCSLVLHTKQLINALDNSMH</sequence>
<protein>
    <submittedName>
        <fullName evidence="3">Phenazine biosynthesis protein PhzD</fullName>
    </submittedName>
</protein>
<gene>
    <name evidence="3" type="ORF">XPG1_2292</name>
</gene>
<organism evidence="3 4">
    <name type="scientific">Xenorhabdus poinarii G6</name>
    <dbReference type="NCBI Taxonomy" id="1354304"/>
    <lineage>
        <taxon>Bacteria</taxon>
        <taxon>Pseudomonadati</taxon>
        <taxon>Pseudomonadota</taxon>
        <taxon>Gammaproteobacteria</taxon>
        <taxon>Enterobacterales</taxon>
        <taxon>Morganellaceae</taxon>
        <taxon>Xenorhabdus</taxon>
    </lineage>
</organism>
<dbReference type="InterPro" id="IPR036380">
    <property type="entry name" value="Isochorismatase-like_sf"/>
</dbReference>
<dbReference type="RefSeq" id="WP_045958998.1">
    <property type="nucleotide sequence ID" value="NZ_FO704551.1"/>
</dbReference>
<keyword evidence="4" id="KW-1185">Reference proteome</keyword>
<proteinExistence type="predicted"/>
<dbReference type="PRINTS" id="PR01398">
    <property type="entry name" value="ISCHRISMTASE"/>
</dbReference>
<evidence type="ECO:0000313" key="4">
    <source>
        <dbReference type="Proteomes" id="UP000032735"/>
    </source>
</evidence>
<feature type="domain" description="Isochorismatase-like" evidence="2">
    <location>
        <begin position="29"/>
        <end position="202"/>
    </location>
</feature>
<dbReference type="OrthoDB" id="5794853at2"/>
<evidence type="ECO:0000256" key="1">
    <source>
        <dbReference type="ARBA" id="ARBA00022801"/>
    </source>
</evidence>
<dbReference type="EMBL" id="FO704551">
    <property type="protein sequence ID" value="CDG21947.1"/>
    <property type="molecule type" value="Genomic_DNA"/>
</dbReference>
<dbReference type="STRING" id="1354304.XPG1_2292"/>
<dbReference type="HOGENOM" id="CLU_068979_2_1_6"/>
<dbReference type="AlphaFoldDB" id="A0A068R3U2"/>
<evidence type="ECO:0000259" key="2">
    <source>
        <dbReference type="Pfam" id="PF00857"/>
    </source>
</evidence>
<name>A0A068R3U2_9GAMM</name>
<keyword evidence="1" id="KW-0378">Hydrolase</keyword>
<dbReference type="Gene3D" id="3.40.50.850">
    <property type="entry name" value="Isochorismatase-like"/>
    <property type="match status" value="1"/>
</dbReference>
<dbReference type="InterPro" id="IPR016291">
    <property type="entry name" value="Isochorismatase"/>
</dbReference>
<dbReference type="InterPro" id="IPR050272">
    <property type="entry name" value="Isochorismatase-like_hydrls"/>
</dbReference>
<dbReference type="GO" id="GO:0008908">
    <property type="term" value="F:isochorismatase activity"/>
    <property type="evidence" value="ECO:0007669"/>
    <property type="project" value="InterPro"/>
</dbReference>
<accession>A0A068R3U2</accession>
<dbReference type="Pfam" id="PF00857">
    <property type="entry name" value="Isochorismatase"/>
    <property type="match status" value="1"/>
</dbReference>
<evidence type="ECO:0000313" key="3">
    <source>
        <dbReference type="EMBL" id="CDG21947.1"/>
    </source>
</evidence>
<dbReference type="InterPro" id="IPR000868">
    <property type="entry name" value="Isochorismatase-like_dom"/>
</dbReference>
<dbReference type="SUPFAM" id="SSF52499">
    <property type="entry name" value="Isochorismatase-like hydrolases"/>
    <property type="match status" value="1"/>
</dbReference>
<dbReference type="KEGG" id="xpo:XPG1_2292"/>